<protein>
    <recommendedName>
        <fullName evidence="3">FAD/NAD(P)-binding domain-containing protein</fullName>
    </recommendedName>
</protein>
<gene>
    <name evidence="1" type="ORF">L596_005470</name>
</gene>
<organism evidence="1 2">
    <name type="scientific">Steinernema carpocapsae</name>
    <name type="common">Entomopathogenic nematode</name>
    <dbReference type="NCBI Taxonomy" id="34508"/>
    <lineage>
        <taxon>Eukaryota</taxon>
        <taxon>Metazoa</taxon>
        <taxon>Ecdysozoa</taxon>
        <taxon>Nematoda</taxon>
        <taxon>Chromadorea</taxon>
        <taxon>Rhabditida</taxon>
        <taxon>Tylenchina</taxon>
        <taxon>Panagrolaimomorpha</taxon>
        <taxon>Strongyloidoidea</taxon>
        <taxon>Steinernematidae</taxon>
        <taxon>Steinernema</taxon>
    </lineage>
</organism>
<reference evidence="1 2" key="1">
    <citation type="journal article" date="2015" name="Genome Biol.">
        <title>Comparative genomics of Steinernema reveals deeply conserved gene regulatory networks.</title>
        <authorList>
            <person name="Dillman A.R."/>
            <person name="Macchietto M."/>
            <person name="Porter C.F."/>
            <person name="Rogers A."/>
            <person name="Williams B."/>
            <person name="Antoshechkin I."/>
            <person name="Lee M.M."/>
            <person name="Goodwin Z."/>
            <person name="Lu X."/>
            <person name="Lewis E.E."/>
            <person name="Goodrich-Blair H."/>
            <person name="Stock S.P."/>
            <person name="Adams B.J."/>
            <person name="Sternberg P.W."/>
            <person name="Mortazavi A."/>
        </authorList>
    </citation>
    <scope>NUCLEOTIDE SEQUENCE [LARGE SCALE GENOMIC DNA]</scope>
    <source>
        <strain evidence="1 2">ALL</strain>
    </source>
</reference>
<accession>A0A4U8UZD0</accession>
<dbReference type="InterPro" id="IPR029731">
    <property type="entry name" value="OSGIN1/2"/>
</dbReference>
<reference evidence="1 2" key="2">
    <citation type="journal article" date="2019" name="G3 (Bethesda)">
        <title>Hybrid Assembly of the Genome of the Entomopathogenic Nematode Steinernema carpocapsae Identifies the X-Chromosome.</title>
        <authorList>
            <person name="Serra L."/>
            <person name="Macchietto M."/>
            <person name="Macias-Munoz A."/>
            <person name="McGill C.J."/>
            <person name="Rodriguez I.M."/>
            <person name="Rodriguez B."/>
            <person name="Murad R."/>
            <person name="Mortazavi A."/>
        </authorList>
    </citation>
    <scope>NUCLEOTIDE SEQUENCE [LARGE SCALE GENOMIC DNA]</scope>
    <source>
        <strain evidence="1 2">ALL</strain>
    </source>
</reference>
<dbReference type="Proteomes" id="UP000298663">
    <property type="component" value="Unassembled WGS sequence"/>
</dbReference>
<sequence length="156" mass="17030">MLLEGVASTDQLCDLGVAGKRGVACAERLLVSLLLRGLFVSCQLVNCSTPLPYCNCRRIGRPLQFCPQSTMELTQLASCSSNAPVELETKVVVIGNGPAGLSLSAFLSGWTPFYNDNNAHPNARLHSRLCKNLKESLLDQVYRLHFGRKEPLLVRG</sequence>
<dbReference type="OrthoDB" id="412005at2759"/>
<dbReference type="EMBL" id="AZBU02000001">
    <property type="protein sequence ID" value="TMS38832.1"/>
    <property type="molecule type" value="Genomic_DNA"/>
</dbReference>
<comment type="caution">
    <text evidence="1">The sequence shown here is derived from an EMBL/GenBank/DDBJ whole genome shotgun (WGS) entry which is preliminary data.</text>
</comment>
<evidence type="ECO:0008006" key="3">
    <source>
        <dbReference type="Google" id="ProtNLM"/>
    </source>
</evidence>
<dbReference type="PANTHER" id="PTHR15192">
    <property type="entry name" value="PROTEIN CBG05349"/>
    <property type="match status" value="1"/>
</dbReference>
<evidence type="ECO:0000313" key="1">
    <source>
        <dbReference type="EMBL" id="TMS38832.1"/>
    </source>
</evidence>
<proteinExistence type="predicted"/>
<dbReference type="PANTHER" id="PTHR15192:SF8">
    <property type="entry name" value="FAD_NAD(P)-BINDING DOMAIN-CONTAINING PROTEIN"/>
    <property type="match status" value="1"/>
</dbReference>
<name>A0A4U8UZD0_STECR</name>
<keyword evidence="2" id="KW-1185">Reference proteome</keyword>
<evidence type="ECO:0000313" key="2">
    <source>
        <dbReference type="Proteomes" id="UP000298663"/>
    </source>
</evidence>
<dbReference type="STRING" id="34508.A0A4U8UZD0"/>
<dbReference type="AlphaFoldDB" id="A0A4U8UZD0"/>